<evidence type="ECO:0000313" key="4">
    <source>
        <dbReference type="Proteomes" id="UP000594261"/>
    </source>
</evidence>
<dbReference type="Pfam" id="PF00646">
    <property type="entry name" value="F-box"/>
    <property type="match status" value="1"/>
</dbReference>
<organism evidence="3 4">
    <name type="scientific">Quercus lobata</name>
    <name type="common">Valley oak</name>
    <dbReference type="NCBI Taxonomy" id="97700"/>
    <lineage>
        <taxon>Eukaryota</taxon>
        <taxon>Viridiplantae</taxon>
        <taxon>Streptophyta</taxon>
        <taxon>Embryophyta</taxon>
        <taxon>Tracheophyta</taxon>
        <taxon>Spermatophyta</taxon>
        <taxon>Magnoliopsida</taxon>
        <taxon>eudicotyledons</taxon>
        <taxon>Gunneridae</taxon>
        <taxon>Pentapetalae</taxon>
        <taxon>rosids</taxon>
        <taxon>fabids</taxon>
        <taxon>Fagales</taxon>
        <taxon>Fagaceae</taxon>
        <taxon>Quercus</taxon>
    </lineage>
</organism>
<evidence type="ECO:0000313" key="3">
    <source>
        <dbReference type="EnsemblPlants" id="QL05p065010:mrna:CDS:1"/>
    </source>
</evidence>
<dbReference type="PANTHER" id="PTHR35546">
    <property type="entry name" value="F-BOX PROTEIN INTERACTION DOMAIN PROTEIN-RELATED"/>
    <property type="match status" value="1"/>
</dbReference>
<dbReference type="Proteomes" id="UP000594261">
    <property type="component" value="Chromosome 5"/>
</dbReference>
<accession>A0A7N2R5B7</accession>
<dbReference type="Gene3D" id="1.20.1280.50">
    <property type="match status" value="1"/>
</dbReference>
<protein>
    <recommendedName>
        <fullName evidence="2">F-box domain-containing protein</fullName>
    </recommendedName>
</protein>
<dbReference type="EnsemblPlants" id="QL05p065010:mrna">
    <property type="protein sequence ID" value="QL05p065010:mrna:CDS:1"/>
    <property type="gene ID" value="QL05p065010"/>
</dbReference>
<dbReference type="Pfam" id="PF24750">
    <property type="entry name" value="b-prop_At3g26010-like"/>
    <property type="match status" value="1"/>
</dbReference>
<keyword evidence="1" id="KW-0472">Membrane</keyword>
<keyword evidence="4" id="KW-1185">Reference proteome</keyword>
<dbReference type="SUPFAM" id="SSF81383">
    <property type="entry name" value="F-box domain"/>
    <property type="match status" value="1"/>
</dbReference>
<evidence type="ECO:0000256" key="1">
    <source>
        <dbReference type="SAM" id="Phobius"/>
    </source>
</evidence>
<reference evidence="3" key="2">
    <citation type="submission" date="2021-01" db="UniProtKB">
        <authorList>
            <consortium name="EnsemblPlants"/>
        </authorList>
    </citation>
    <scope>IDENTIFICATION</scope>
</reference>
<dbReference type="OMA" id="YKECKED"/>
<dbReference type="InterPro" id="IPR001810">
    <property type="entry name" value="F-box_dom"/>
</dbReference>
<keyword evidence="1" id="KW-1133">Transmembrane helix</keyword>
<dbReference type="FunCoup" id="A0A7N2R5B7">
    <property type="interactions" value="232"/>
</dbReference>
<dbReference type="OrthoDB" id="674184at2759"/>
<dbReference type="EMBL" id="LRBV02000005">
    <property type="status" value="NOT_ANNOTATED_CDS"/>
    <property type="molecule type" value="Genomic_DNA"/>
</dbReference>
<feature type="domain" description="F-box" evidence="2">
    <location>
        <begin position="17"/>
        <end position="50"/>
    </location>
</feature>
<dbReference type="AlphaFoldDB" id="A0A7N2R5B7"/>
<evidence type="ECO:0000259" key="2">
    <source>
        <dbReference type="PROSITE" id="PS50181"/>
    </source>
</evidence>
<dbReference type="InterPro" id="IPR036047">
    <property type="entry name" value="F-box-like_dom_sf"/>
</dbReference>
<proteinExistence type="predicted"/>
<sequence length="419" mass="48138">MDDVLCSRKFRRPCSPPLSIDDLPGCMLMEILIRLPLKSIFQCKCVSKQWCTRISAPSFAGFVNRFHASSNSILQRPFSLLFHYHNNEHKMKLLVASEVPGFKSLASSINQCDNDNVDDTVIQASCHDLLLCTKNMVSDDAGSSSMIVYSVINPITGKSVSLPPLRHSRRARIGFIYRFNDNGINDHKQQQVSYRVMRIPEFKGKSTKFKVDIFSSDIGKWSKSVVLCPQGFWLGIFTFVGVPYNGLLFWWSLNERLVGFDPYTSKCCRVFDKPVELEPSRVERLGVCHGALRICQLLGYPYNFAHPKLRVWELKDYDKGGKWCLEHEVYFNQMVSKKSPWLTKYITNRILYVVVLAYHPYDRDIVYVKIQNKVVSCNMKRKILEVVCDIPLTHLFYNGCNVFNFVLPCWPTPIPSSPS</sequence>
<dbReference type="PROSITE" id="PS50181">
    <property type="entry name" value="FBOX"/>
    <property type="match status" value="1"/>
</dbReference>
<feature type="transmembrane region" description="Helical" evidence="1">
    <location>
        <begin position="232"/>
        <end position="253"/>
    </location>
</feature>
<name>A0A7N2R5B7_QUELO</name>
<gene>
    <name evidence="3" type="primary">LOC115990953</name>
</gene>
<dbReference type="InParanoid" id="A0A7N2R5B7"/>
<dbReference type="GeneID" id="115990953"/>
<dbReference type="KEGG" id="qlo:115990953"/>
<dbReference type="InterPro" id="IPR056592">
    <property type="entry name" value="Beta-prop_At3g26010-like"/>
</dbReference>
<reference evidence="3 4" key="1">
    <citation type="journal article" date="2016" name="G3 (Bethesda)">
        <title>First Draft Assembly and Annotation of the Genome of a California Endemic Oak Quercus lobata Nee (Fagaceae).</title>
        <authorList>
            <person name="Sork V.L."/>
            <person name="Fitz-Gibbon S.T."/>
            <person name="Puiu D."/>
            <person name="Crepeau M."/>
            <person name="Gugger P.F."/>
            <person name="Sherman R."/>
            <person name="Stevens K."/>
            <person name="Langley C.H."/>
            <person name="Pellegrini M."/>
            <person name="Salzberg S.L."/>
        </authorList>
    </citation>
    <scope>NUCLEOTIDE SEQUENCE [LARGE SCALE GENOMIC DNA]</scope>
    <source>
        <strain evidence="3 4">cv. SW786</strain>
    </source>
</reference>
<dbReference type="Gramene" id="QL05p065010:mrna">
    <property type="protein sequence ID" value="QL05p065010:mrna:CDS:1"/>
    <property type="gene ID" value="QL05p065010"/>
</dbReference>
<dbReference type="PANTHER" id="PTHR35546:SF130">
    <property type="entry name" value="EXPRESSED PROTEIN"/>
    <property type="match status" value="1"/>
</dbReference>
<dbReference type="RefSeq" id="XP_030970578.1">
    <property type="nucleotide sequence ID" value="XM_031114718.1"/>
</dbReference>
<dbReference type="InterPro" id="IPR055290">
    <property type="entry name" value="At3g26010-like"/>
</dbReference>
<keyword evidence="1" id="KW-0812">Transmembrane</keyword>